<sequence>MSTMIKTVGIVTYNDIITAIHGGLGTGYAYPLTVLHVHCARARGHKVLECMDAKNNRILVPAGHVQNTVTVVL</sequence>
<proteinExistence type="predicted"/>
<evidence type="ECO:0000313" key="1">
    <source>
        <dbReference type="EMBL" id="CAB4190288.1"/>
    </source>
</evidence>
<accession>A0A6J5R9D2</accession>
<protein>
    <submittedName>
        <fullName evidence="1">Uncharacterized protein</fullName>
    </submittedName>
</protein>
<organism evidence="1">
    <name type="scientific">uncultured Caudovirales phage</name>
    <dbReference type="NCBI Taxonomy" id="2100421"/>
    <lineage>
        <taxon>Viruses</taxon>
        <taxon>Duplodnaviria</taxon>
        <taxon>Heunggongvirae</taxon>
        <taxon>Uroviricota</taxon>
        <taxon>Caudoviricetes</taxon>
        <taxon>Peduoviridae</taxon>
        <taxon>Maltschvirus</taxon>
        <taxon>Maltschvirus maltsch</taxon>
    </lineage>
</organism>
<dbReference type="EMBL" id="LR797148">
    <property type="protein sequence ID" value="CAB4190288.1"/>
    <property type="molecule type" value="Genomic_DNA"/>
</dbReference>
<reference evidence="1" key="1">
    <citation type="submission" date="2020-05" db="EMBL/GenBank/DDBJ databases">
        <authorList>
            <person name="Chiriac C."/>
            <person name="Salcher M."/>
            <person name="Ghai R."/>
            <person name="Kavagutti S V."/>
        </authorList>
    </citation>
    <scope>NUCLEOTIDE SEQUENCE</scope>
</reference>
<gene>
    <name evidence="1" type="ORF">UFOVP1196_47</name>
</gene>
<name>A0A6J5R9D2_9CAUD</name>